<feature type="non-terminal residue" evidence="1">
    <location>
        <position position="343"/>
    </location>
</feature>
<organism evidence="1 2">
    <name type="scientific">Tectimicrobiota bacterium</name>
    <dbReference type="NCBI Taxonomy" id="2528274"/>
    <lineage>
        <taxon>Bacteria</taxon>
        <taxon>Pseudomonadati</taxon>
        <taxon>Nitrospinota/Tectimicrobiota group</taxon>
        <taxon>Candidatus Tectimicrobiota</taxon>
    </lineage>
</organism>
<name>A0A932GPF0_UNCTE</name>
<gene>
    <name evidence="1" type="ORF">HYY65_05710</name>
</gene>
<accession>A0A932GPF0</accession>
<reference evidence="1" key="1">
    <citation type="submission" date="2020-07" db="EMBL/GenBank/DDBJ databases">
        <title>Huge and variable diversity of episymbiotic CPR bacteria and DPANN archaea in groundwater ecosystems.</title>
        <authorList>
            <person name="He C.Y."/>
            <person name="Keren R."/>
            <person name="Whittaker M."/>
            <person name="Farag I.F."/>
            <person name="Doudna J."/>
            <person name="Cate J.H.D."/>
            <person name="Banfield J.F."/>
        </authorList>
    </citation>
    <scope>NUCLEOTIDE SEQUENCE</scope>
    <source>
        <strain evidence="1">NC_groundwater_717_Ag_S-0.2um_59_8</strain>
    </source>
</reference>
<protein>
    <submittedName>
        <fullName evidence="1">PglZ domain-containing protein</fullName>
    </submittedName>
</protein>
<evidence type="ECO:0000313" key="1">
    <source>
        <dbReference type="EMBL" id="MBI3014550.1"/>
    </source>
</evidence>
<dbReference type="EMBL" id="JACPSX010000103">
    <property type="protein sequence ID" value="MBI3014550.1"/>
    <property type="molecule type" value="Genomic_DNA"/>
</dbReference>
<dbReference type="Proteomes" id="UP000741360">
    <property type="component" value="Unassembled WGS sequence"/>
</dbReference>
<dbReference type="Pfam" id="PF08665">
    <property type="entry name" value="PglZ"/>
    <property type="match status" value="1"/>
</dbReference>
<dbReference type="AlphaFoldDB" id="A0A932GPF0"/>
<comment type="caution">
    <text evidence="1">The sequence shown here is derived from an EMBL/GenBank/DDBJ whole genome shotgun (WGS) entry which is preliminary data.</text>
</comment>
<proteinExistence type="predicted"/>
<sequence length="343" mass="39121">MAEEFGGPSLRDSEPAKWAVQFTGYLTLTEVRARSGKPAAFPAFDVRWADERHEGTCLGFLRDWLRNASYKEDFKRLSRQAEETYNLSSWAAGLSEPTDAESSLKVELIHERGMIAKIDGLKSVQDLKESIEEQGSLIDRMESHFWSEEGEVAVWRALSTAGKIFKQLDLAMHELKEAGTAEHLVQRYREDWWRMDRFYRGYRRDHDGVDRIARVSEQVRSVYREYLLALNEKFVDLLTRGKGRPVLEGIPPQADFWNRAVSKKKKKRAVFFVDALRYELAKELEENLKREFPEAVISLGALQGAFPSLTDIGMAALLPSEPLSLSVSSGQWDVRSGKKSGNL</sequence>
<evidence type="ECO:0000313" key="2">
    <source>
        <dbReference type="Proteomes" id="UP000741360"/>
    </source>
</evidence>